<feature type="region of interest" description="Disordered" evidence="1">
    <location>
        <begin position="381"/>
        <end position="413"/>
    </location>
</feature>
<dbReference type="Pfam" id="PF12937">
    <property type="entry name" value="F-box-like"/>
    <property type="match status" value="1"/>
</dbReference>
<dbReference type="EMBL" id="JAGTXO010000003">
    <property type="protein sequence ID" value="KAG8468842.1"/>
    <property type="molecule type" value="Genomic_DNA"/>
</dbReference>
<accession>A0A8J5XUX1</accession>
<keyword evidence="4" id="KW-1185">Reference proteome</keyword>
<dbReference type="SUPFAM" id="SSF81383">
    <property type="entry name" value="F-box domain"/>
    <property type="match status" value="1"/>
</dbReference>
<dbReference type="PROSITE" id="PS50181">
    <property type="entry name" value="FBOX"/>
    <property type="match status" value="1"/>
</dbReference>
<gene>
    <name evidence="3" type="ORF">KFE25_007360</name>
</gene>
<protein>
    <recommendedName>
        <fullName evidence="2">F-box domain-containing protein</fullName>
    </recommendedName>
</protein>
<feature type="region of interest" description="Disordered" evidence="1">
    <location>
        <begin position="480"/>
        <end position="508"/>
    </location>
</feature>
<evidence type="ECO:0000259" key="2">
    <source>
        <dbReference type="PROSITE" id="PS50181"/>
    </source>
</evidence>
<evidence type="ECO:0000313" key="3">
    <source>
        <dbReference type="EMBL" id="KAG8468842.1"/>
    </source>
</evidence>
<dbReference type="InterPro" id="IPR001810">
    <property type="entry name" value="F-box_dom"/>
</dbReference>
<evidence type="ECO:0000256" key="1">
    <source>
        <dbReference type="SAM" id="MobiDB-lite"/>
    </source>
</evidence>
<dbReference type="AlphaFoldDB" id="A0A8J5XUX1"/>
<organism evidence="3 4">
    <name type="scientific">Diacronema lutheri</name>
    <name type="common">Unicellular marine alga</name>
    <name type="synonym">Monochrysis lutheri</name>
    <dbReference type="NCBI Taxonomy" id="2081491"/>
    <lineage>
        <taxon>Eukaryota</taxon>
        <taxon>Haptista</taxon>
        <taxon>Haptophyta</taxon>
        <taxon>Pavlovophyceae</taxon>
        <taxon>Pavlovales</taxon>
        <taxon>Pavlovaceae</taxon>
        <taxon>Diacronema</taxon>
    </lineage>
</organism>
<dbReference type="OMA" id="AVICEFE"/>
<proteinExistence type="predicted"/>
<dbReference type="InterPro" id="IPR036047">
    <property type="entry name" value="F-box-like_dom_sf"/>
</dbReference>
<reference evidence="3" key="1">
    <citation type="submission" date="2021-05" db="EMBL/GenBank/DDBJ databases">
        <title>The genome of the haptophyte Pavlova lutheri (Diacronema luteri, Pavlovales) - a model for lipid biosynthesis in eukaryotic algae.</title>
        <authorList>
            <person name="Hulatt C.J."/>
            <person name="Posewitz M.C."/>
        </authorList>
    </citation>
    <scope>NUCLEOTIDE SEQUENCE</scope>
    <source>
        <strain evidence="3">NIVA-4/92</strain>
    </source>
</reference>
<feature type="compositionally biased region" description="Gly residues" evidence="1">
    <location>
        <begin position="499"/>
        <end position="508"/>
    </location>
</feature>
<dbReference type="OrthoDB" id="10488664at2759"/>
<evidence type="ECO:0000313" key="4">
    <source>
        <dbReference type="Proteomes" id="UP000751190"/>
    </source>
</evidence>
<sequence>MARNLLELPAELLSQALSHLPPGDAARALRACSALAQLGRAGSLWREMLARAAGLELTDGACARDALEQMHTREPACLRFVGLMTDGGVDSPYDTREGDLPDMSERESQYWVTSLFEPTPWLLYCSASGRHDITCAAFLDGYHDAVLEAAEQARRAYMLERLAVIVRDEWHMTIDGFGGLASASPDVLDEAFFAATEIDMGLLLHGISGTIERGAHLLKIRRLRAQIEFRWRSRARPGCVRLKQAELDGRSLTYDAHALARSQTAGAQVAIARRLTVRRPTSCSCPASHGIIYAARERMEPAEVLTDETLLGAKAQLLLSAAGEWVGGPACVEGVGRILRRTRFAEGEIIEVEAPPTGPRGLSPIALFRFFPLTTLQQRHARGGAGQGDAEDAAAGGGDDDGDGGGAGGLAWPAGSGQPSSFLETGLMVAQLVKPRCVRFLVVKLLRAEDRMALCEDDHAETNIDMDFVGLHGHLVDEHATEGEEGGGGPRVPTARGRTGMGGSCSPQ</sequence>
<comment type="caution">
    <text evidence="3">The sequence shown here is derived from an EMBL/GenBank/DDBJ whole genome shotgun (WGS) entry which is preliminary data.</text>
</comment>
<feature type="domain" description="F-box" evidence="2">
    <location>
        <begin position="2"/>
        <end position="48"/>
    </location>
</feature>
<name>A0A8J5XUX1_DIALT</name>
<dbReference type="Proteomes" id="UP000751190">
    <property type="component" value="Unassembled WGS sequence"/>
</dbReference>